<dbReference type="RefSeq" id="WP_077850667.1">
    <property type="nucleotide sequence ID" value="NZ_CP096983.1"/>
</dbReference>
<keyword evidence="4" id="KW-0479">Metal-binding</keyword>
<evidence type="ECO:0000256" key="7">
    <source>
        <dbReference type="ARBA" id="ARBA00023014"/>
    </source>
</evidence>
<evidence type="ECO:0000256" key="3">
    <source>
        <dbReference type="ARBA" id="ARBA00022691"/>
    </source>
</evidence>
<keyword evidence="6" id="KW-0408">Iron</keyword>
<dbReference type="SFLD" id="SFLDG01067">
    <property type="entry name" value="SPASM/twitch_domain_containing"/>
    <property type="match status" value="2"/>
</dbReference>
<gene>
    <name evidence="8" type="primary">pqqE_1</name>
    <name evidence="8" type="ORF">CROST_004640</name>
</gene>
<dbReference type="PANTHER" id="PTHR11228:SF7">
    <property type="entry name" value="PQQA PEPTIDE CYCLASE"/>
    <property type="match status" value="1"/>
</dbReference>
<dbReference type="STRING" id="84029.CROST_41290"/>
<dbReference type="InterPro" id="IPR013785">
    <property type="entry name" value="Aldolase_TIM"/>
</dbReference>
<keyword evidence="3" id="KW-0949">S-adenosyl-L-methionine</keyword>
<keyword evidence="5 8" id="KW-0560">Oxidoreductase</keyword>
<keyword evidence="9" id="KW-1185">Reference proteome</keyword>
<dbReference type="InterPro" id="IPR000385">
    <property type="entry name" value="MoaA_NifB_PqqE_Fe-S-bd_CS"/>
</dbReference>
<keyword evidence="7" id="KW-0411">Iron-sulfur</keyword>
<dbReference type="SUPFAM" id="SSF102114">
    <property type="entry name" value="Radical SAM enzymes"/>
    <property type="match status" value="1"/>
</dbReference>
<protein>
    <submittedName>
        <fullName evidence="8">PqqA peptide cyclase</fullName>
        <ecNumber evidence="8">1.21.98.4</ecNumber>
    </submittedName>
</protein>
<evidence type="ECO:0000256" key="2">
    <source>
        <dbReference type="ARBA" id="ARBA00022485"/>
    </source>
</evidence>
<organism evidence="8 9">
    <name type="scientific">Clostridium felsineum</name>
    <dbReference type="NCBI Taxonomy" id="36839"/>
    <lineage>
        <taxon>Bacteria</taxon>
        <taxon>Bacillati</taxon>
        <taxon>Bacillota</taxon>
        <taxon>Clostridia</taxon>
        <taxon>Eubacteriales</taxon>
        <taxon>Clostridiaceae</taxon>
        <taxon>Clostridium</taxon>
    </lineage>
</organism>
<dbReference type="PROSITE" id="PS51918">
    <property type="entry name" value="RADICAL_SAM"/>
    <property type="match status" value="1"/>
</dbReference>
<dbReference type="InterPro" id="IPR050377">
    <property type="entry name" value="Radical_SAM_PqqE_MftC-like"/>
</dbReference>
<evidence type="ECO:0000256" key="5">
    <source>
        <dbReference type="ARBA" id="ARBA00023002"/>
    </source>
</evidence>
<dbReference type="EMBL" id="CP096983">
    <property type="protein sequence ID" value="URZ09771.1"/>
    <property type="molecule type" value="Genomic_DNA"/>
</dbReference>
<dbReference type="NCBIfam" id="TIGR04085">
    <property type="entry name" value="rSAM_more_4Fe4S"/>
    <property type="match status" value="1"/>
</dbReference>
<comment type="cofactor">
    <cofactor evidence="1">
        <name>[4Fe-4S] cluster</name>
        <dbReference type="ChEBI" id="CHEBI:49883"/>
    </cofactor>
</comment>
<dbReference type="Pfam" id="PF13186">
    <property type="entry name" value="SPASM"/>
    <property type="match status" value="1"/>
</dbReference>
<sequence length="460" mass="52006">MKKDCYPILKNTVRIKKMTSACWIVDLVADDGLLIHPFEAFALSLCTGEYTLENLRHIFSSVFRMETNNAFDTVLNKLEKYITWNDEISYNAHRYNPKTFLYDLKKDNSSSQLRFESPGEMTIILTHKCNFRCIYCFNSSGETKEVELNTKEWINVIEQARKLGVVKCTVSGGEPMLHPGFFDILKYLTDCGMAVYTCTNGSLIDEDSVRRFKEIGLTCIQFSLDAASSEVHDKMSAVKNTHHKVINSIKLLREAGIDVYIKSVLTPINYSNVSDLIDLCGNLGVKRLVLDRFDLSNAGRGNTNLFMTREQEIELAKLVEVKAKELKGKMELVAVTIPRCWTSKEDLIVCGAFRQSLNILPNGDISVCEKLVGIPEMTAGNVRKNTLEEIWNSKNVNDILNPERDDIEEPCKTCEFLSGCHTGCFALSLFVSKNPYSVDPRCWKGNIPNNPYIKAAYEGI</sequence>
<evidence type="ECO:0000256" key="1">
    <source>
        <dbReference type="ARBA" id="ARBA00001966"/>
    </source>
</evidence>
<keyword evidence="2" id="KW-0004">4Fe-4S</keyword>
<dbReference type="KEGG" id="crw:CROST_004640"/>
<dbReference type="EC" id="1.21.98.4" evidence="8"/>
<dbReference type="PANTHER" id="PTHR11228">
    <property type="entry name" value="RADICAL SAM DOMAIN PROTEIN"/>
    <property type="match status" value="1"/>
</dbReference>
<dbReference type="Gene3D" id="3.20.20.70">
    <property type="entry name" value="Aldolase class I"/>
    <property type="match status" value="1"/>
</dbReference>
<dbReference type="Pfam" id="PF04055">
    <property type="entry name" value="Radical_SAM"/>
    <property type="match status" value="1"/>
</dbReference>
<dbReference type="InterPro" id="IPR023885">
    <property type="entry name" value="4Fe4S-binding_SPASM_dom"/>
</dbReference>
<dbReference type="SFLD" id="SFLDS00029">
    <property type="entry name" value="Radical_SAM"/>
    <property type="match status" value="2"/>
</dbReference>
<dbReference type="InterPro" id="IPR006638">
    <property type="entry name" value="Elp3/MiaA/NifB-like_rSAM"/>
</dbReference>
<dbReference type="GO" id="GO:0051539">
    <property type="term" value="F:4 iron, 4 sulfur cluster binding"/>
    <property type="evidence" value="ECO:0007669"/>
    <property type="project" value="UniProtKB-KW"/>
</dbReference>
<name>A0A1S8KYD5_9CLOT</name>
<dbReference type="PROSITE" id="PS01305">
    <property type="entry name" value="MOAA_NIFB_PQQE"/>
    <property type="match status" value="1"/>
</dbReference>
<dbReference type="InterPro" id="IPR034391">
    <property type="entry name" value="AdoMet-like_SPASM_containing"/>
</dbReference>
<dbReference type="InterPro" id="IPR058240">
    <property type="entry name" value="rSAM_sf"/>
</dbReference>
<dbReference type="SMART" id="SM00729">
    <property type="entry name" value="Elp3"/>
    <property type="match status" value="1"/>
</dbReference>
<evidence type="ECO:0000313" key="9">
    <source>
        <dbReference type="Proteomes" id="UP000190951"/>
    </source>
</evidence>
<dbReference type="AlphaFoldDB" id="A0A1S8KYD5"/>
<dbReference type="Proteomes" id="UP000190951">
    <property type="component" value="Chromosome"/>
</dbReference>
<proteinExistence type="predicted"/>
<dbReference type="SFLD" id="SFLDG01387">
    <property type="entry name" value="BtrN-like_SPASM_domain_contain"/>
    <property type="match status" value="1"/>
</dbReference>
<dbReference type="GO" id="GO:0046872">
    <property type="term" value="F:metal ion binding"/>
    <property type="evidence" value="ECO:0007669"/>
    <property type="project" value="UniProtKB-KW"/>
</dbReference>
<dbReference type="GO" id="GO:0016491">
    <property type="term" value="F:oxidoreductase activity"/>
    <property type="evidence" value="ECO:0007669"/>
    <property type="project" value="UniProtKB-KW"/>
</dbReference>
<evidence type="ECO:0000256" key="4">
    <source>
        <dbReference type="ARBA" id="ARBA00022723"/>
    </source>
</evidence>
<dbReference type="GO" id="GO:0032324">
    <property type="term" value="P:molybdopterin cofactor biosynthetic process"/>
    <property type="evidence" value="ECO:0007669"/>
    <property type="project" value="UniProtKB-ARBA"/>
</dbReference>
<accession>A0A1S8KYD5</accession>
<dbReference type="CDD" id="cd01335">
    <property type="entry name" value="Radical_SAM"/>
    <property type="match status" value="1"/>
</dbReference>
<evidence type="ECO:0000313" key="8">
    <source>
        <dbReference type="EMBL" id="URZ09771.1"/>
    </source>
</evidence>
<dbReference type="SFLD" id="SFLDG01386">
    <property type="entry name" value="main_SPASM_domain-containing"/>
    <property type="match status" value="1"/>
</dbReference>
<evidence type="ECO:0000256" key="6">
    <source>
        <dbReference type="ARBA" id="ARBA00023004"/>
    </source>
</evidence>
<reference evidence="8 9" key="1">
    <citation type="submission" date="2022-04" db="EMBL/GenBank/DDBJ databases">
        <title>Genome sequence of C. roseum typestrain.</title>
        <authorList>
            <person name="Poehlein A."/>
            <person name="Schoch T."/>
            <person name="Duerre P."/>
            <person name="Daniel R."/>
        </authorList>
    </citation>
    <scope>NUCLEOTIDE SEQUENCE [LARGE SCALE GENOMIC DNA]</scope>
    <source>
        <strain evidence="8 9">DSM 7320</strain>
    </source>
</reference>
<dbReference type="InterPro" id="IPR007197">
    <property type="entry name" value="rSAM"/>
</dbReference>